<evidence type="ECO:0008006" key="4">
    <source>
        <dbReference type="Google" id="ProtNLM"/>
    </source>
</evidence>
<gene>
    <name evidence="2" type="ORF">Sliba_00200</name>
</gene>
<evidence type="ECO:0000313" key="3">
    <source>
        <dbReference type="Proteomes" id="UP000429552"/>
    </source>
</evidence>
<proteinExistence type="predicted"/>
<feature type="region of interest" description="Disordered" evidence="1">
    <location>
        <begin position="1"/>
        <end position="76"/>
    </location>
</feature>
<dbReference type="EMBL" id="BLIP01000001">
    <property type="protein sequence ID" value="GFE19567.1"/>
    <property type="molecule type" value="Genomic_DNA"/>
</dbReference>
<comment type="caution">
    <text evidence="2">The sequence shown here is derived from an EMBL/GenBank/DDBJ whole genome shotgun (WGS) entry which is preliminary data.</text>
</comment>
<organism evidence="2 3">
    <name type="scientific">Streptomyces nigrescens</name>
    <dbReference type="NCBI Taxonomy" id="1920"/>
    <lineage>
        <taxon>Bacteria</taxon>
        <taxon>Bacillati</taxon>
        <taxon>Actinomycetota</taxon>
        <taxon>Actinomycetes</taxon>
        <taxon>Kitasatosporales</taxon>
        <taxon>Streptomycetaceae</taxon>
        <taxon>Streptomyces</taxon>
    </lineage>
</organism>
<reference evidence="2 3" key="1">
    <citation type="submission" date="2019-12" db="EMBL/GenBank/DDBJ databases">
        <title>Whole genome shotgun sequence of Streptomyces libani subsp. libani NBRC 13452.</title>
        <authorList>
            <person name="Ichikawa N."/>
            <person name="Kimura A."/>
            <person name="Kitahashi Y."/>
            <person name="Komaki H."/>
            <person name="Tamura T."/>
        </authorList>
    </citation>
    <scope>NUCLEOTIDE SEQUENCE [LARGE SCALE GENOMIC DNA]</scope>
    <source>
        <strain evidence="2 3">NBRC 13452</strain>
    </source>
</reference>
<evidence type="ECO:0000256" key="1">
    <source>
        <dbReference type="SAM" id="MobiDB-lite"/>
    </source>
</evidence>
<sequence length="100" mass="10689">MTVVASGRCHGSWATPAATGLPAKTRDQRRPFPSRRTGPATARNSAPKTVGHHVSTRSTTATAMPSVREQPPQRHRAVTTTYDKLAVRYEATVLAAVPNG</sequence>
<protein>
    <recommendedName>
        <fullName evidence="4">Transposase DDE domain-containing protein</fullName>
    </recommendedName>
</protein>
<evidence type="ECO:0000313" key="2">
    <source>
        <dbReference type="EMBL" id="GFE19567.1"/>
    </source>
</evidence>
<accession>A0A640T747</accession>
<dbReference type="Proteomes" id="UP000429552">
    <property type="component" value="Unassembled WGS sequence"/>
</dbReference>
<name>A0A640T747_STRNI</name>
<dbReference type="AlphaFoldDB" id="A0A640T747"/>